<feature type="compositionally biased region" description="Acidic residues" evidence="1">
    <location>
        <begin position="263"/>
        <end position="278"/>
    </location>
</feature>
<dbReference type="SMART" id="SM00327">
    <property type="entry name" value="VWA"/>
    <property type="match status" value="1"/>
</dbReference>
<protein>
    <recommendedName>
        <fullName evidence="2">VWFA domain-containing protein</fullName>
    </recommendedName>
</protein>
<reference evidence="3 4" key="1">
    <citation type="journal article" date="2016" name="Int. J. Mol. Sci.">
        <title>Comparative genomics of the extreme acidophile Acidithiobacillus thiooxidans reveals intraspecific divergence and niche adaptation.</title>
        <authorList>
            <person name="Zhang X."/>
            <person name="Feng X."/>
            <person name="Tao J."/>
            <person name="Ma L."/>
            <person name="Xiao Y."/>
            <person name="Liang Y."/>
            <person name="Liu X."/>
            <person name="Yin H."/>
        </authorList>
    </citation>
    <scope>NUCLEOTIDE SEQUENCE [LARGE SCALE GENOMIC DNA]</scope>
    <source>
        <strain evidence="3 4">A02</strain>
    </source>
</reference>
<dbReference type="PANTHER" id="PTHR41248">
    <property type="entry name" value="NORD PROTEIN"/>
    <property type="match status" value="1"/>
</dbReference>
<feature type="compositionally biased region" description="Gly residues" evidence="1">
    <location>
        <begin position="279"/>
        <end position="291"/>
    </location>
</feature>
<sequence>MSTVKKINNGTYRSGPLPLIAKAMGRKYNVTIDIRDGNNPCTDGKIIFLPGLSIDGTPEEVCKLNGFLDHEVGHIKFSDFSLLKGLTPLEKFLSNVLEDPRIERLMEKRYPGAKINLDAMYTLLQTEDAKKKNQKPPQETPAAILCIGLLNKLMLGINRAGMEEQPWNQVVQTFGPILSDKILEIGEAVVQSDSPSASVTGAKAIIALLQLPNPQDVEIEIEIDGFNPHDADEGDEGQSPGGSMGPSLKIKVKSKSNQPSDGGESEGEGEDSDGEGEGEGQGKPGDKGGSQKGSKPGETGQGQGDDGAEAGKSESGEAKGNQKGSKGDTPGGSKAALKGTHTGREAADSVLRINDAELDQIGKQNDTGTRAAEGLSAKGRTSLTDAHIQVTPWTGSPKSVQILDVDRIAKPLQYRLEDLIQNRLRNDYYTRPTGVRMLKRRTGLYETGVRNIFKQSEEQEIMDTAIYVTFDISGSMSGKNLETAKIATIGIGDALNGFEGLTYQVSSFDTQVFTYDENWVKGRQQIAGTPANGGTAYGPAFMHGVDWLQATDKERKLFVLVTDGEPGDPADANAVAEYARECGIEVFGLSIVGQVSRSMRDIFGKNVDSIQDVRKLPAVLGDLIENNM</sequence>
<evidence type="ECO:0000256" key="1">
    <source>
        <dbReference type="SAM" id="MobiDB-lite"/>
    </source>
</evidence>
<dbReference type="RefSeq" id="WP_024892448.1">
    <property type="nucleotide sequence ID" value="NZ_LWRZ01000217.1"/>
</dbReference>
<gene>
    <name evidence="3" type="ORF">A6P07_15540</name>
</gene>
<feature type="region of interest" description="Disordered" evidence="1">
    <location>
        <begin position="226"/>
        <end position="344"/>
    </location>
</feature>
<dbReference type="Proteomes" id="UP000094893">
    <property type="component" value="Unassembled WGS sequence"/>
</dbReference>
<organism evidence="3 4">
    <name type="scientific">Acidithiobacillus thiooxidans</name>
    <name type="common">Thiobacillus thiooxidans</name>
    <dbReference type="NCBI Taxonomy" id="930"/>
    <lineage>
        <taxon>Bacteria</taxon>
        <taxon>Pseudomonadati</taxon>
        <taxon>Pseudomonadota</taxon>
        <taxon>Acidithiobacillia</taxon>
        <taxon>Acidithiobacillales</taxon>
        <taxon>Acidithiobacillaceae</taxon>
        <taxon>Acidithiobacillus</taxon>
    </lineage>
</organism>
<evidence type="ECO:0000259" key="2">
    <source>
        <dbReference type="SMART" id="SM00327"/>
    </source>
</evidence>
<name>A0A1C2IAK3_ACITH</name>
<dbReference type="Pfam" id="PF00092">
    <property type="entry name" value="VWA"/>
    <property type="match status" value="1"/>
</dbReference>
<proteinExistence type="predicted"/>
<comment type="caution">
    <text evidence="3">The sequence shown here is derived from an EMBL/GenBank/DDBJ whole genome shotgun (WGS) entry which is preliminary data.</text>
</comment>
<dbReference type="InterPro" id="IPR051928">
    <property type="entry name" value="NorD/CobT"/>
</dbReference>
<dbReference type="EMBL" id="LWSA01000214">
    <property type="protein sequence ID" value="OCX70011.1"/>
    <property type="molecule type" value="Genomic_DNA"/>
</dbReference>
<dbReference type="AlphaFoldDB" id="A0A1C2IAK3"/>
<dbReference type="PANTHER" id="PTHR41248:SF1">
    <property type="entry name" value="NORD PROTEIN"/>
    <property type="match status" value="1"/>
</dbReference>
<dbReference type="SUPFAM" id="SSF53300">
    <property type="entry name" value="vWA-like"/>
    <property type="match status" value="1"/>
</dbReference>
<accession>A0A1C2IAK3</accession>
<evidence type="ECO:0000313" key="3">
    <source>
        <dbReference type="EMBL" id="OCX70011.1"/>
    </source>
</evidence>
<feature type="domain" description="VWFA" evidence="2">
    <location>
        <begin position="463"/>
        <end position="628"/>
    </location>
</feature>
<dbReference type="CDD" id="cd00198">
    <property type="entry name" value="vWFA"/>
    <property type="match status" value="1"/>
</dbReference>
<evidence type="ECO:0000313" key="4">
    <source>
        <dbReference type="Proteomes" id="UP000094893"/>
    </source>
</evidence>
<dbReference type="Gene3D" id="3.40.50.410">
    <property type="entry name" value="von Willebrand factor, type A domain"/>
    <property type="match status" value="1"/>
</dbReference>
<dbReference type="InterPro" id="IPR002035">
    <property type="entry name" value="VWF_A"/>
</dbReference>
<dbReference type="InterPro" id="IPR036465">
    <property type="entry name" value="vWFA_dom_sf"/>
</dbReference>